<feature type="region of interest" description="Disordered" evidence="2">
    <location>
        <begin position="1276"/>
        <end position="1308"/>
    </location>
</feature>
<feature type="compositionally biased region" description="Low complexity" evidence="2">
    <location>
        <begin position="1188"/>
        <end position="1199"/>
    </location>
</feature>
<feature type="region of interest" description="Disordered" evidence="2">
    <location>
        <begin position="1177"/>
        <end position="1213"/>
    </location>
</feature>
<feature type="region of interest" description="Disordered" evidence="2">
    <location>
        <begin position="1095"/>
        <end position="1163"/>
    </location>
</feature>
<dbReference type="OMA" id="GYDTSPC"/>
<dbReference type="HOGENOM" id="CLU_233155_0_0_1"/>
<organism evidence="3 4">
    <name type="scientific">Leishmania major</name>
    <dbReference type="NCBI Taxonomy" id="5664"/>
    <lineage>
        <taxon>Eukaryota</taxon>
        <taxon>Discoba</taxon>
        <taxon>Euglenozoa</taxon>
        <taxon>Kinetoplastea</taxon>
        <taxon>Metakinetoplastina</taxon>
        <taxon>Trypanosomatida</taxon>
        <taxon>Trypanosomatidae</taxon>
        <taxon>Leishmaniinae</taxon>
        <taxon>Leishmania</taxon>
    </lineage>
</organism>
<protein>
    <submittedName>
        <fullName evidence="3">Uncharacterized protein</fullName>
    </submittedName>
</protein>
<feature type="compositionally biased region" description="Basic and acidic residues" evidence="2">
    <location>
        <begin position="613"/>
        <end position="623"/>
    </location>
</feature>
<feature type="coiled-coil region" evidence="1">
    <location>
        <begin position="1912"/>
        <end position="1949"/>
    </location>
</feature>
<feature type="region of interest" description="Disordered" evidence="2">
    <location>
        <begin position="1618"/>
        <end position="1654"/>
    </location>
</feature>
<dbReference type="VEuPathDB" id="TriTrypDB:LmjF.21.1000"/>
<feature type="compositionally biased region" description="Polar residues" evidence="2">
    <location>
        <begin position="579"/>
        <end position="600"/>
    </location>
</feature>
<feature type="compositionally biased region" description="Polar residues" evidence="2">
    <location>
        <begin position="1344"/>
        <end position="1366"/>
    </location>
</feature>
<feature type="region of interest" description="Disordered" evidence="2">
    <location>
        <begin position="1492"/>
        <end position="1546"/>
    </location>
</feature>
<feature type="compositionally biased region" description="Polar residues" evidence="2">
    <location>
        <begin position="404"/>
        <end position="416"/>
    </location>
</feature>
<evidence type="ECO:0000256" key="1">
    <source>
        <dbReference type="SAM" id="Coils"/>
    </source>
</evidence>
<feature type="region of interest" description="Disordered" evidence="2">
    <location>
        <begin position="1744"/>
        <end position="1767"/>
    </location>
</feature>
<feature type="compositionally biased region" description="Basic residues" evidence="2">
    <location>
        <begin position="557"/>
        <end position="568"/>
    </location>
</feature>
<feature type="compositionally biased region" description="Low complexity" evidence="2">
    <location>
        <begin position="1095"/>
        <end position="1115"/>
    </location>
</feature>
<feature type="region of interest" description="Disordered" evidence="2">
    <location>
        <begin position="1783"/>
        <end position="1902"/>
    </location>
</feature>
<feature type="region of interest" description="Disordered" evidence="2">
    <location>
        <begin position="1708"/>
        <end position="1731"/>
    </location>
</feature>
<dbReference type="eggNOG" id="ENOG502SIGJ">
    <property type="taxonomic scope" value="Eukaryota"/>
</dbReference>
<feature type="compositionally biased region" description="Basic and acidic residues" evidence="2">
    <location>
        <begin position="1623"/>
        <end position="1641"/>
    </location>
</feature>
<proteinExistence type="predicted"/>
<dbReference type="KEGG" id="lma:LMJF_21_1000"/>
<accession>Q4QC96</accession>
<evidence type="ECO:0000256" key="2">
    <source>
        <dbReference type="SAM" id="MobiDB-lite"/>
    </source>
</evidence>
<feature type="region of interest" description="Disordered" evidence="2">
    <location>
        <begin position="530"/>
        <end position="625"/>
    </location>
</feature>
<feature type="region of interest" description="Disordered" evidence="2">
    <location>
        <begin position="966"/>
        <end position="1007"/>
    </location>
</feature>
<feature type="region of interest" description="Disordered" evidence="2">
    <location>
        <begin position="1446"/>
        <end position="1479"/>
    </location>
</feature>
<feature type="compositionally biased region" description="Polar residues" evidence="2">
    <location>
        <begin position="459"/>
        <end position="476"/>
    </location>
</feature>
<feature type="region of interest" description="Disordered" evidence="2">
    <location>
        <begin position="1029"/>
        <end position="1055"/>
    </location>
</feature>
<dbReference type="Proteomes" id="UP000000542">
    <property type="component" value="Chromosome 21"/>
</dbReference>
<feature type="region of interest" description="Disordered" evidence="2">
    <location>
        <begin position="383"/>
        <end position="482"/>
    </location>
</feature>
<dbReference type="VEuPathDB" id="TriTrypDB:LMJLV39_210017700"/>
<feature type="region of interest" description="Disordered" evidence="2">
    <location>
        <begin position="234"/>
        <end position="271"/>
    </location>
</feature>
<keyword evidence="1" id="KW-0175">Coiled coil</keyword>
<dbReference type="EMBL" id="FR796417">
    <property type="protein sequence ID" value="CAJ04472.1"/>
    <property type="molecule type" value="Genomic_DNA"/>
</dbReference>
<feature type="region of interest" description="Disordered" evidence="2">
    <location>
        <begin position="1330"/>
        <end position="1380"/>
    </location>
</feature>
<feature type="compositionally biased region" description="Polar residues" evidence="2">
    <location>
        <begin position="252"/>
        <end position="267"/>
    </location>
</feature>
<dbReference type="InParanoid" id="Q4QC96"/>
<feature type="compositionally biased region" description="Basic and acidic residues" evidence="2">
    <location>
        <begin position="1367"/>
        <end position="1380"/>
    </location>
</feature>
<dbReference type="GeneID" id="5651655"/>
<feature type="region of interest" description="Disordered" evidence="2">
    <location>
        <begin position="139"/>
        <end position="169"/>
    </location>
</feature>
<feature type="compositionally biased region" description="Polar residues" evidence="2">
    <location>
        <begin position="1453"/>
        <end position="1462"/>
    </location>
</feature>
<dbReference type="VEuPathDB" id="TriTrypDB:LMJSD75_210017900"/>
<gene>
    <name evidence="3" type="ORF">LMJF_21_1000</name>
</gene>
<sequence>MSEHTSTNADLLRMSCADLAPRGMLAAAPVTTAATELAASAPCSASVAAAPFVHSLVSTQRASSHDVEPYRVCRAHVDQLLELQGEQMGLAQSLKAVLRVASMHATPVFGADSTAGASQQASTTKLVMENAENMFSDCHGCSSSRSRQQRLPSASAEAGSQLAPTPSSLPSLASSVTSLVHRLHVLQRESAEFAATRCLPALAELFATFEAYWVWKRSSMCDGDVQEEKEASTTAATASSVSANSAMDGAPTASQATQKRLSQQQRPPTLRQRYDQALRVRDELLSFLQLHAEAVRALDVQLEQWCQCRGSEPATQSAREWLTASPTGTSGAPVAVSHDVDTQAHTQRCEFEAYVCQLVEVAQATHHIAQLLQAALRALCRPSPHTPRSSLKPSADAVVEDEGLSSSSKQPRQTEVNAAPSPGFHERRFGRLQTRSSVNTGGLAHVRTNAKRVRAHPSTEGSGRVSLSQAPHTSGTVGRPECALHSLSTPEARTLRGCAKPAPCSDATLASGAVGDAQCSWIDTLSPLTPPPTAATASVSPSSSPPLPIEHSAPHQQLRRQRHGRRRLSSSPGAAAQAEGSTSPDAASSTAGDVSLSPLTVQRGDAAVVPVSSREESADKEPHCPAPMLSFASRLGGPGDAEEDSGVEAAVTPVVTMRPAADRSASCNLGDDVARHLSADAEHPPWPRCHSFSQDGARSLLCELASASADAAAGAGEPLSTGPQPPVSRRRDVPEVLAFADSTRENFAEVTADRQGATAVYVPPQSEQPASCHGDASAAALTPVIVNVARSEEGHAASQPFRSPAPPLQRASATWASVFHTTSTSLHLLSPRSLSIDSSAGYRTTRDECGGACEQGLSRVVRAASIPTSLRPRLHHKGASQSSLSAAPVRAPADVAGGAQLARNTTALVYTPSHAPPNEPEGDGDAASICSASRTVDPNFYTARVSGAGVSPPPALAAPFHVSASSAGLEPLPTPLEQTQQPAQQQGRQAHHAQEWDRTFSPTPLPLDSLEKELDEAQQRLQAPALLPHSSPAFSASSAASDNHPAPWPQRRSLEDRVMLTMREELKALRAEQRHNLHKMRKYVKHTLEEVAEAVSAVSSRNHSSRGSSCASSRSQRPGAAHKGNDNDVSASAGGAKVTVAAEKQRHASHALEQAHAEASTTSNEVASASAFIKSSSNSATLPSRLSTAQQQRQTAPAAPASPPSRAEELQRSLAVAEAKAARLEQLTVQLKKRLWMAELSRLSPTSATPGARERTAAARHCLSLRDAFVYGLSSDAGDTEDDDGSWAKTGQATGGMGYSDEDGSAADGVAAEERAMLYLVDRELGCRTASDARAHSQRRPSAPRQTTSEVYRSSRQASYDGSRSSSTEHERSPNMRCFEGDTADHLGLAVTSTASADIARRYSGRRLCSSSAAPVGTTSSTTATRSLGILQQRASIFQVLRQNQAARGAQSAAPTGQQQQSERSRLRPPSPPPLRHCSAGTATEVTAEFTASAQSTAHSLPPCAAQQPRPHPYNAGAASSRYDRQADGGAAAGSPRQSASPHYYTAISGGSDTGFVSEAGLHSSASATALHAEQVLQNARRLLQSRSASLAAGHHSISDNSRSSASLSGGLQAAFTAVSSPKTRENAGDHRSEMSYHHGEGVTGEAPAARVGRCSRPGQWGDCVEQLDGATPPPRAFSAPALHSGMTDAAMALQRVSGSLDHGAASISAAVGGHGPRSHSSSPESAYHGYDTSPCSAVAYSTSKVPRAPSPSAAKAAPKSTAAGPPLLIDVSHATTSVTLARHAQQRVDSATSPISREGAEARATAGRGERGAYIHSDVGLRHRERSARTVTTSIERDYSPPSDRTTDTRSTRGFRSSSSPLHAAAAQHVHDSRQEAPVPLTSRVGQSASRRTSCSTSSTLSCGSAQQALLDTLEKQASTLAAALDHLQEQQRQLREKHQQLSLLAKQRSLVVSAPAPSQTSRGDYQRTAGAAAAAAMTRKSFTRTFSRDRGGNAAAAGTSHASSDLHHLLERFAAAQTSLAERERRVRKALRVVQRQRSALSRDDLL</sequence>
<evidence type="ECO:0000313" key="4">
    <source>
        <dbReference type="Proteomes" id="UP000000542"/>
    </source>
</evidence>
<feature type="compositionally biased region" description="Low complexity" evidence="2">
    <location>
        <begin position="1889"/>
        <end position="1902"/>
    </location>
</feature>
<name>Q4QC96_LEIMA</name>
<dbReference type="RefSeq" id="XP_001683052.1">
    <property type="nucleotide sequence ID" value="XM_001683000.1"/>
</dbReference>
<evidence type="ECO:0000313" key="3">
    <source>
        <dbReference type="EMBL" id="CAJ04472.1"/>
    </source>
</evidence>
<keyword evidence="4" id="KW-1185">Reference proteome</keyword>
<feature type="region of interest" description="Disordered" evidence="2">
    <location>
        <begin position="910"/>
        <end position="929"/>
    </location>
</feature>
<dbReference type="VEuPathDB" id="TriTrypDB:LMJFC_210019100"/>
<reference evidence="3 4" key="2">
    <citation type="journal article" date="2011" name="Genome Res.">
        <title>Chromosome and gene copy number variation allow major structural change between species and strains of Leishmania.</title>
        <authorList>
            <person name="Rogers M.B."/>
            <person name="Hilley J.D."/>
            <person name="Dickens N.J."/>
            <person name="Wilkes J."/>
            <person name="Bates P.A."/>
            <person name="Depledge D.P."/>
            <person name="Harris D."/>
            <person name="Her Y."/>
            <person name="Herzyk P."/>
            <person name="Imamura H."/>
            <person name="Otto T.D."/>
            <person name="Sanders M."/>
            <person name="Seeger K."/>
            <person name="Dujardin J.C."/>
            <person name="Berriman M."/>
            <person name="Smith D.F."/>
            <person name="Hertz-Fowler C."/>
            <person name="Mottram J.C."/>
        </authorList>
    </citation>
    <scope>NUCLEOTIDE SEQUENCE [LARGE SCALE GENOMIC DNA]</scope>
    <source>
        <strain evidence="4">MHOM/IL/81/Friedlin</strain>
    </source>
</reference>
<feature type="compositionally biased region" description="Low complexity" evidence="2">
    <location>
        <begin position="968"/>
        <end position="988"/>
    </location>
</feature>
<reference evidence="3 4" key="1">
    <citation type="journal article" date="2005" name="Science">
        <title>The genome of the kinetoplastid parasite, Leishmania major.</title>
        <authorList>
            <person name="Ivens A.C."/>
            <person name="Peacock C.S."/>
            <person name="Worthey E.A."/>
            <person name="Murphy L."/>
            <person name="Aggarwal G."/>
            <person name="Berriman M."/>
            <person name="Sisk E."/>
            <person name="Rajandream M.A."/>
            <person name="Adlem E."/>
            <person name="Aert R."/>
            <person name="Anupama A."/>
            <person name="Apostolou Z."/>
            <person name="Attipoe P."/>
            <person name="Bason N."/>
            <person name="Bauser C."/>
            <person name="Beck A."/>
            <person name="Beverley S.M."/>
            <person name="Bianchettin G."/>
            <person name="Borzym K."/>
            <person name="Bothe G."/>
            <person name="Bruschi C.V."/>
            <person name="Collins M."/>
            <person name="Cadag E."/>
            <person name="Ciarloni L."/>
            <person name="Clayton C."/>
            <person name="Coulson R.M."/>
            <person name="Cronin A."/>
            <person name="Cruz A.K."/>
            <person name="Davies R.M."/>
            <person name="De Gaudenzi J."/>
            <person name="Dobson D.E."/>
            <person name="Duesterhoeft A."/>
            <person name="Fazelina G."/>
            <person name="Fosker N."/>
            <person name="Frasch A.C."/>
            <person name="Fraser A."/>
            <person name="Fuchs M."/>
            <person name="Gabel C."/>
            <person name="Goble A."/>
            <person name="Goffeau A."/>
            <person name="Harris D."/>
            <person name="Hertz-Fowler C."/>
            <person name="Hilbert H."/>
            <person name="Horn D."/>
            <person name="Huang Y."/>
            <person name="Klages S."/>
            <person name="Knights A."/>
            <person name="Kube M."/>
            <person name="Larke N."/>
            <person name="Litvin L."/>
            <person name="Lord A."/>
            <person name="Louie T."/>
            <person name="Marra M."/>
            <person name="Masuy D."/>
            <person name="Matthews K."/>
            <person name="Michaeli S."/>
            <person name="Mottram J.C."/>
            <person name="Muller-Auer S."/>
            <person name="Munden H."/>
            <person name="Nelson S."/>
            <person name="Norbertczak H."/>
            <person name="Oliver K."/>
            <person name="O'neil S."/>
            <person name="Pentony M."/>
            <person name="Pohl T.M."/>
            <person name="Price C."/>
            <person name="Purnelle B."/>
            <person name="Quail M.A."/>
            <person name="Rabbinowitsch E."/>
            <person name="Reinhardt R."/>
            <person name="Rieger M."/>
            <person name="Rinta J."/>
            <person name="Robben J."/>
            <person name="Robertson L."/>
            <person name="Ruiz J.C."/>
            <person name="Rutter S."/>
            <person name="Saunders D."/>
            <person name="Schafer M."/>
            <person name="Schein J."/>
            <person name="Schwartz D.C."/>
            <person name="Seeger K."/>
            <person name="Seyler A."/>
            <person name="Sharp S."/>
            <person name="Shin H."/>
            <person name="Sivam D."/>
            <person name="Squares R."/>
            <person name="Squares S."/>
            <person name="Tosato V."/>
            <person name="Vogt C."/>
            <person name="Volckaert G."/>
            <person name="Wambutt R."/>
            <person name="Warren T."/>
            <person name="Wedler H."/>
            <person name="Woodward J."/>
            <person name="Zhou S."/>
            <person name="Zimmermann W."/>
            <person name="Smith D.F."/>
            <person name="Blackwell J.M."/>
            <person name="Stuart K.D."/>
            <person name="Barrell B."/>
            <person name="Myler P.J."/>
        </authorList>
    </citation>
    <scope>NUCLEOTIDE SEQUENCE [LARGE SCALE GENOMIC DNA]</scope>
    <source>
        <strain evidence="4">MHOM/IL/81/Friedlin</strain>
    </source>
</reference>
<feature type="compositionally biased region" description="Basic and acidic residues" evidence="2">
    <location>
        <begin position="1836"/>
        <end position="1852"/>
    </location>
</feature>
<feature type="compositionally biased region" description="Low complexity" evidence="2">
    <location>
        <begin position="1029"/>
        <end position="1041"/>
    </location>
</feature>
<feature type="compositionally biased region" description="Low complexity" evidence="2">
    <location>
        <begin position="234"/>
        <end position="246"/>
    </location>
</feature>
<feature type="compositionally biased region" description="Low complexity" evidence="2">
    <location>
        <begin position="1853"/>
        <end position="1862"/>
    </location>
</feature>
<feature type="compositionally biased region" description="Low complexity" evidence="2">
    <location>
        <begin position="142"/>
        <end position="169"/>
    </location>
</feature>